<comment type="caution">
    <text evidence="7">The sequence shown here is derived from an EMBL/GenBank/DDBJ whole genome shotgun (WGS) entry which is preliminary data.</text>
</comment>
<sequence length="336" mass="37080">MLQDNELSPPKEKSIRPSLIAIGKLAVTILILSYIYRTFQNEQKGISDVGAVFLDLLTVRQPGPNHLPILLLIIILVPVNWALESLKWQKLAQKVMPLNFWDAFRGTLTGLAVGVAVPAQLGDTIGRIASLKSDRRLEAIGAALISNGIQFYVSVVAGAIGWFHVKYKLDIPALTSQLISALLISIIVIGLVGIFFRKALIDWHPRKMIFIKAHSYLHIAGSYTPSELGFSTLFGALRYLVFLCQFAMALSLFDLGVSLLDLISCISLIFLAKTLIPAINVLGDLGLREFTALLVFASYALPAEKIIAATFLIWVVNVLGPIVIGIFLIWKYKWRL</sequence>
<feature type="transmembrane region" description="Helical" evidence="6">
    <location>
        <begin position="246"/>
        <end position="271"/>
    </location>
</feature>
<organism evidence="7 8">
    <name type="scientific">Dyadobacter arcticus</name>
    <dbReference type="NCBI Taxonomy" id="1078754"/>
    <lineage>
        <taxon>Bacteria</taxon>
        <taxon>Pseudomonadati</taxon>
        <taxon>Bacteroidota</taxon>
        <taxon>Cytophagia</taxon>
        <taxon>Cytophagales</taxon>
        <taxon>Spirosomataceae</taxon>
        <taxon>Dyadobacter</taxon>
    </lineage>
</organism>
<keyword evidence="4 6" id="KW-1133">Transmembrane helix</keyword>
<evidence type="ECO:0008006" key="9">
    <source>
        <dbReference type="Google" id="ProtNLM"/>
    </source>
</evidence>
<proteinExistence type="predicted"/>
<evidence type="ECO:0000256" key="1">
    <source>
        <dbReference type="ARBA" id="ARBA00004651"/>
    </source>
</evidence>
<evidence type="ECO:0000256" key="4">
    <source>
        <dbReference type="ARBA" id="ARBA00022989"/>
    </source>
</evidence>
<feature type="transmembrane region" description="Helical" evidence="6">
    <location>
        <begin position="216"/>
        <end position="240"/>
    </location>
</feature>
<dbReference type="RefSeq" id="WP_167274369.1">
    <property type="nucleotide sequence ID" value="NZ_JAASQJ010000004.1"/>
</dbReference>
<evidence type="ECO:0000256" key="6">
    <source>
        <dbReference type="SAM" id="Phobius"/>
    </source>
</evidence>
<keyword evidence="2" id="KW-1003">Cell membrane</keyword>
<feature type="transmembrane region" description="Helical" evidence="6">
    <location>
        <begin position="177"/>
        <end position="196"/>
    </location>
</feature>
<evidence type="ECO:0000313" key="7">
    <source>
        <dbReference type="EMBL" id="NIJ55099.1"/>
    </source>
</evidence>
<evidence type="ECO:0000256" key="3">
    <source>
        <dbReference type="ARBA" id="ARBA00022692"/>
    </source>
</evidence>
<keyword evidence="8" id="KW-1185">Reference proteome</keyword>
<keyword evidence="5 6" id="KW-0472">Membrane</keyword>
<accession>A0ABX0UQ31</accession>
<dbReference type="Pfam" id="PF03706">
    <property type="entry name" value="LPG_synthase_TM"/>
    <property type="match status" value="1"/>
</dbReference>
<dbReference type="InterPro" id="IPR022791">
    <property type="entry name" value="L-PG_synthase/AglD"/>
</dbReference>
<dbReference type="EMBL" id="JAASQJ010000004">
    <property type="protein sequence ID" value="NIJ55099.1"/>
    <property type="molecule type" value="Genomic_DNA"/>
</dbReference>
<protein>
    <recommendedName>
        <fullName evidence="9">Lysylphosphatidylglycerol synthase TM region</fullName>
    </recommendedName>
</protein>
<comment type="subcellular location">
    <subcellularLocation>
        <location evidence="1">Cell membrane</location>
        <topology evidence="1">Multi-pass membrane protein</topology>
    </subcellularLocation>
</comment>
<feature type="transmembrane region" description="Helical" evidence="6">
    <location>
        <begin position="306"/>
        <end position="330"/>
    </location>
</feature>
<feature type="transmembrane region" description="Helical" evidence="6">
    <location>
        <begin position="142"/>
        <end position="165"/>
    </location>
</feature>
<gene>
    <name evidence="7" type="ORF">FHS68_004286</name>
</gene>
<name>A0ABX0UQ31_9BACT</name>
<keyword evidence="3 6" id="KW-0812">Transmembrane</keyword>
<feature type="transmembrane region" description="Helical" evidence="6">
    <location>
        <begin position="278"/>
        <end position="300"/>
    </location>
</feature>
<evidence type="ECO:0000313" key="8">
    <source>
        <dbReference type="Proteomes" id="UP001179181"/>
    </source>
</evidence>
<evidence type="ECO:0000256" key="2">
    <source>
        <dbReference type="ARBA" id="ARBA00022475"/>
    </source>
</evidence>
<dbReference type="Proteomes" id="UP001179181">
    <property type="component" value="Unassembled WGS sequence"/>
</dbReference>
<evidence type="ECO:0000256" key="5">
    <source>
        <dbReference type="ARBA" id="ARBA00023136"/>
    </source>
</evidence>
<feature type="transmembrane region" description="Helical" evidence="6">
    <location>
        <begin position="15"/>
        <end position="36"/>
    </location>
</feature>
<reference evidence="7 8" key="1">
    <citation type="submission" date="2020-03" db="EMBL/GenBank/DDBJ databases">
        <title>Genomic Encyclopedia of Type Strains, Phase IV (KMG-IV): sequencing the most valuable type-strain genomes for metagenomic binning, comparative biology and taxonomic classification.</title>
        <authorList>
            <person name="Goeker M."/>
        </authorList>
    </citation>
    <scope>NUCLEOTIDE SEQUENCE [LARGE SCALE GENOMIC DNA]</scope>
    <source>
        <strain evidence="7 8">DSM 102865</strain>
    </source>
</reference>